<dbReference type="SMART" id="SM00849">
    <property type="entry name" value="Lactamase_B"/>
    <property type="match status" value="1"/>
</dbReference>
<sequence>MKVVVLGCGGSSGVPMVGGQDGGGDWGECDPKEPRNVRTRSSVLLQMDNGEAVLIDTGPDLRAQLLAQRISRFQSIIYTHGHSDHVDGVNEVRAVNRVIGQPVQAYGTAGVLAEIEQRFSFVFKPWTPPGFFRAVLEANPIEIGQEITIGSYAFTFIDQHHGYAGSMGVRCGDFAYSTDVVELPEQSLRALEGVDTWVVDCFQLTPHVAHAWLDRVLEWRERIRPRRTILTHMGAAMDWSMLCATLPDGVEPAYDGLSFHLPDPPRRRLASP</sequence>
<dbReference type="Proteomes" id="UP000317730">
    <property type="component" value="Unassembled WGS sequence"/>
</dbReference>
<reference evidence="2 3" key="1">
    <citation type="submission" date="2019-06" db="EMBL/GenBank/DDBJ databases">
        <title>Whole genome shotgun sequence of Acetobacter peroxydans NBRC 13755.</title>
        <authorList>
            <person name="Hosoyama A."/>
            <person name="Uohara A."/>
            <person name="Ohji S."/>
            <person name="Ichikawa N."/>
        </authorList>
    </citation>
    <scope>NUCLEOTIDE SEQUENCE [LARGE SCALE GENOMIC DNA]</scope>
    <source>
        <strain evidence="2 3">NBRC 13755</strain>
    </source>
</reference>
<dbReference type="CDD" id="cd16279">
    <property type="entry name" value="metallo-hydrolase-like_MBL-fold"/>
    <property type="match status" value="1"/>
</dbReference>
<dbReference type="Pfam" id="PF12706">
    <property type="entry name" value="Lactamase_B_2"/>
    <property type="match status" value="1"/>
</dbReference>
<dbReference type="SUPFAM" id="SSF56281">
    <property type="entry name" value="Metallo-hydrolase/oxidoreductase"/>
    <property type="match status" value="1"/>
</dbReference>
<feature type="domain" description="Metallo-beta-lactamase" evidence="1">
    <location>
        <begin position="39"/>
        <end position="232"/>
    </location>
</feature>
<dbReference type="Gene3D" id="3.60.15.10">
    <property type="entry name" value="Ribonuclease Z/Hydroxyacylglutathione hydrolase-like"/>
    <property type="match status" value="1"/>
</dbReference>
<dbReference type="EMBL" id="BJMV01000001">
    <property type="protein sequence ID" value="GEB84543.1"/>
    <property type="molecule type" value="Genomic_DNA"/>
</dbReference>
<dbReference type="AlphaFoldDB" id="A0A4Y3TS31"/>
<dbReference type="PANTHER" id="PTHR42663:SF6">
    <property type="entry name" value="HYDROLASE C777.06C-RELATED"/>
    <property type="match status" value="1"/>
</dbReference>
<comment type="caution">
    <text evidence="2">The sequence shown here is derived from an EMBL/GenBank/DDBJ whole genome shotgun (WGS) entry which is preliminary data.</text>
</comment>
<dbReference type="InterPro" id="IPR036866">
    <property type="entry name" value="RibonucZ/Hydroxyglut_hydro"/>
</dbReference>
<proteinExistence type="predicted"/>
<gene>
    <name evidence="2" type="ORF">APE01nite_03400</name>
</gene>
<dbReference type="OrthoDB" id="9781189at2"/>
<protein>
    <submittedName>
        <fullName evidence="2">Metal-dependent hydrolase</fullName>
    </submittedName>
</protein>
<organism evidence="2 3">
    <name type="scientific">Acetobacter peroxydans</name>
    <dbReference type="NCBI Taxonomy" id="104098"/>
    <lineage>
        <taxon>Bacteria</taxon>
        <taxon>Pseudomonadati</taxon>
        <taxon>Pseudomonadota</taxon>
        <taxon>Alphaproteobacteria</taxon>
        <taxon>Acetobacterales</taxon>
        <taxon>Acetobacteraceae</taxon>
        <taxon>Acetobacter</taxon>
    </lineage>
</organism>
<evidence type="ECO:0000313" key="3">
    <source>
        <dbReference type="Proteomes" id="UP000317730"/>
    </source>
</evidence>
<dbReference type="GO" id="GO:0016787">
    <property type="term" value="F:hydrolase activity"/>
    <property type="evidence" value="ECO:0007669"/>
    <property type="project" value="UniProtKB-KW"/>
</dbReference>
<dbReference type="RefSeq" id="WP_141374472.1">
    <property type="nucleotide sequence ID" value="NZ_BAPL01000017.1"/>
</dbReference>
<keyword evidence="2" id="KW-0378">Hydrolase</keyword>
<dbReference type="InterPro" id="IPR001279">
    <property type="entry name" value="Metallo-B-lactamas"/>
</dbReference>
<name>A0A4Y3TS31_9PROT</name>
<keyword evidence="3" id="KW-1185">Reference proteome</keyword>
<evidence type="ECO:0000259" key="1">
    <source>
        <dbReference type="SMART" id="SM00849"/>
    </source>
</evidence>
<evidence type="ECO:0000313" key="2">
    <source>
        <dbReference type="EMBL" id="GEB84543.1"/>
    </source>
</evidence>
<accession>A0A4Y3TS31</accession>
<dbReference type="PANTHER" id="PTHR42663">
    <property type="entry name" value="HYDROLASE C777.06C-RELATED-RELATED"/>
    <property type="match status" value="1"/>
</dbReference>